<comment type="caution">
    <text evidence="1">The sequence shown here is derived from an EMBL/GenBank/DDBJ whole genome shotgun (WGS) entry which is preliminary data.</text>
</comment>
<evidence type="ECO:0000313" key="1">
    <source>
        <dbReference type="EMBL" id="MBS3018467.1"/>
    </source>
</evidence>
<protein>
    <submittedName>
        <fullName evidence="1">Uncharacterized protein</fullName>
    </submittedName>
</protein>
<gene>
    <name evidence="1" type="ORF">DJFAAGMI_01199</name>
</gene>
<organism evidence="1 2">
    <name type="scientific">Comamonas brasiliensis</name>
    <dbReference type="NCBI Taxonomy" id="1812482"/>
    <lineage>
        <taxon>Bacteria</taxon>
        <taxon>Pseudomonadati</taxon>
        <taxon>Pseudomonadota</taxon>
        <taxon>Betaproteobacteria</taxon>
        <taxon>Burkholderiales</taxon>
        <taxon>Comamonadaceae</taxon>
        <taxon>Comamonas</taxon>
    </lineage>
</organism>
<proteinExistence type="predicted"/>
<reference evidence="1 2" key="1">
    <citation type="submission" date="2020-03" db="EMBL/GenBank/DDBJ databases">
        <title>The role of nitrogen metabolism on polyethylene biodegradation.</title>
        <authorList>
            <person name="Peixoto J."/>
            <person name="Vizzotto C.S."/>
            <person name="Ramos A."/>
            <person name="Alves G."/>
            <person name="Steindorff A."/>
            <person name="Kruger R."/>
        </authorList>
    </citation>
    <scope>NUCLEOTIDE SEQUENCE [LARGE SCALE GENOMIC DNA]</scope>
    <source>
        <strain evidence="1 2">PE63</strain>
    </source>
</reference>
<keyword evidence="2" id="KW-1185">Reference proteome</keyword>
<dbReference type="Proteomes" id="UP001647436">
    <property type="component" value="Unassembled WGS sequence"/>
</dbReference>
<accession>A0ABS5LQ61</accession>
<evidence type="ECO:0000313" key="2">
    <source>
        <dbReference type="Proteomes" id="UP001647436"/>
    </source>
</evidence>
<sequence>MVGGTGFSFVLDILIAVCEQLHRFRADAAMKIKEVDREYIP</sequence>
<name>A0ABS5LQ61_9BURK</name>
<dbReference type="EMBL" id="JAANES010000001">
    <property type="protein sequence ID" value="MBS3018467.1"/>
    <property type="molecule type" value="Genomic_DNA"/>
</dbReference>